<evidence type="ECO:0000313" key="2">
    <source>
        <dbReference type="EMBL" id="KAJ7027797.1"/>
    </source>
</evidence>
<keyword evidence="1" id="KW-0560">Oxidoreductase</keyword>
<reference evidence="2" key="1">
    <citation type="submission" date="2023-03" db="EMBL/GenBank/DDBJ databases">
        <title>Massive genome expansion in bonnet fungi (Mycena s.s.) driven by repeated elements and novel gene families across ecological guilds.</title>
        <authorList>
            <consortium name="Lawrence Berkeley National Laboratory"/>
            <person name="Harder C.B."/>
            <person name="Miyauchi S."/>
            <person name="Viragh M."/>
            <person name="Kuo A."/>
            <person name="Thoen E."/>
            <person name="Andreopoulos B."/>
            <person name="Lu D."/>
            <person name="Skrede I."/>
            <person name="Drula E."/>
            <person name="Henrissat B."/>
            <person name="Morin E."/>
            <person name="Kohler A."/>
            <person name="Barry K."/>
            <person name="LaButti K."/>
            <person name="Morin E."/>
            <person name="Salamov A."/>
            <person name="Lipzen A."/>
            <person name="Mereny Z."/>
            <person name="Hegedus B."/>
            <person name="Baldrian P."/>
            <person name="Stursova M."/>
            <person name="Weitz H."/>
            <person name="Taylor A."/>
            <person name="Grigoriev I.V."/>
            <person name="Nagy L.G."/>
            <person name="Martin F."/>
            <person name="Kauserud H."/>
        </authorList>
    </citation>
    <scope>NUCLEOTIDE SEQUENCE</scope>
    <source>
        <strain evidence="2">CBHHK200</strain>
    </source>
</reference>
<proteinExistence type="predicted"/>
<keyword evidence="3" id="KW-1185">Reference proteome</keyword>
<dbReference type="EMBL" id="JARJCM010000119">
    <property type="protein sequence ID" value="KAJ7027797.1"/>
    <property type="molecule type" value="Genomic_DNA"/>
</dbReference>
<dbReference type="Pfam" id="PF14027">
    <property type="entry name" value="Questin_oxidase"/>
    <property type="match status" value="1"/>
</dbReference>
<comment type="caution">
    <text evidence="2">The sequence shown here is derived from an EMBL/GenBank/DDBJ whole genome shotgun (WGS) entry which is preliminary data.</text>
</comment>
<organism evidence="2 3">
    <name type="scientific">Mycena alexandri</name>
    <dbReference type="NCBI Taxonomy" id="1745969"/>
    <lineage>
        <taxon>Eukaryota</taxon>
        <taxon>Fungi</taxon>
        <taxon>Dikarya</taxon>
        <taxon>Basidiomycota</taxon>
        <taxon>Agaricomycotina</taxon>
        <taxon>Agaricomycetes</taxon>
        <taxon>Agaricomycetidae</taxon>
        <taxon>Agaricales</taxon>
        <taxon>Marasmiineae</taxon>
        <taxon>Mycenaceae</taxon>
        <taxon>Mycena</taxon>
    </lineage>
</organism>
<protein>
    <submittedName>
        <fullName evidence="2">Uncharacterized protein</fullName>
    </submittedName>
</protein>
<accession>A0AAD6SII7</accession>
<dbReference type="GO" id="GO:0016491">
    <property type="term" value="F:oxidoreductase activity"/>
    <property type="evidence" value="ECO:0007669"/>
    <property type="project" value="UniProtKB-KW"/>
</dbReference>
<gene>
    <name evidence="2" type="ORF">C8F04DRAFT_1044646</name>
</gene>
<sequence length="477" mass="52515">MKPDTTPLKSGLVNFPGATPESTALVAELLHTNFTAYHCFHNDQQFSNHLSHHILTLHDLGASAECIREMFAQEAAKQRDLFPNGTPTDEASDINESNWIKSLGKENSHKYPHYLSFFLTEIKKDGVSGVLEHYLFSPEANANGTLMLTRFVGRLFHPMIDAGFGVEFGQDFIVAQGLAQAALTEPDGVSILDDGAGLPKIQSGSPTTLLSLLREVYESPKLAPMPYETERLTAERFEQWMVSNPERGAAIREVYAKWTFNIQDGAEEDITKKVEECMWQATLLLGATSKPGRKPRMDFFFMHLLTSSLFLRGIVDAIQAPLHKAQLLQAYARTAALYIILRGRPRIDPALVMSYPASPAAILAPTAILGTVGYGSPWLPLLNNAAMHTEPHVVKAIRMLFYCAQQYGGTPAEAVIGAVDGEGKEIHKGAAKLDGTLFIRVAGKLTDAVGWVANGEKERFWDFGGIGWEEAWARADE</sequence>
<evidence type="ECO:0000256" key="1">
    <source>
        <dbReference type="ARBA" id="ARBA00023002"/>
    </source>
</evidence>
<dbReference type="PANTHER" id="PTHR35870">
    <property type="entry name" value="PROTEIN, PUTATIVE (AFU_ORTHOLOGUE AFUA_5G03330)-RELATED"/>
    <property type="match status" value="1"/>
</dbReference>
<dbReference type="PANTHER" id="PTHR35870:SF1">
    <property type="entry name" value="PROTEIN, PUTATIVE (AFU_ORTHOLOGUE AFUA_5G03330)-RELATED"/>
    <property type="match status" value="1"/>
</dbReference>
<name>A0AAD6SII7_9AGAR</name>
<dbReference type="InterPro" id="IPR025337">
    <property type="entry name" value="Questin_oxidase-like"/>
</dbReference>
<dbReference type="Proteomes" id="UP001218188">
    <property type="component" value="Unassembled WGS sequence"/>
</dbReference>
<evidence type="ECO:0000313" key="3">
    <source>
        <dbReference type="Proteomes" id="UP001218188"/>
    </source>
</evidence>
<dbReference type="AlphaFoldDB" id="A0AAD6SII7"/>